<accession>A0A9X1LHX8</accession>
<dbReference type="AlphaFoldDB" id="A0A9X1LHX8"/>
<proteinExistence type="predicted"/>
<dbReference type="Proteomes" id="UP001139414">
    <property type="component" value="Unassembled WGS sequence"/>
</dbReference>
<gene>
    <name evidence="1" type="ORF">LGQ90_05445</name>
</gene>
<comment type="caution">
    <text evidence="1">The sequence shown here is derived from an EMBL/GenBank/DDBJ whole genome shotgun (WGS) entry which is preliminary data.</text>
</comment>
<sequence>MEKPNKCITIQEAREIQQEWWKTRLDVTTNGSKHEDTCEFHFTLDELQEYLDYVREKSEEANISNPGINIWLGAYKAKENRPNLSTIFLSATKKKNTTEDDGSGRDYEENTEIEPLNENGGLWPPFAY</sequence>
<name>A0A9X1LHX8_9FLAO</name>
<reference evidence="1" key="1">
    <citation type="submission" date="2021-10" db="EMBL/GenBank/DDBJ databases">
        <title>Gramella sp. ASW11-100T, isolated from marine sediment.</title>
        <authorList>
            <person name="Xia C."/>
        </authorList>
    </citation>
    <scope>NUCLEOTIDE SEQUENCE</scope>
    <source>
        <strain evidence="1">ASW11-100</strain>
    </source>
</reference>
<keyword evidence="2" id="KW-1185">Reference proteome</keyword>
<organism evidence="1 2">
    <name type="scientific">Christiangramia sediminis</name>
    <dbReference type="NCBI Taxonomy" id="2881336"/>
    <lineage>
        <taxon>Bacteria</taxon>
        <taxon>Pseudomonadati</taxon>
        <taxon>Bacteroidota</taxon>
        <taxon>Flavobacteriia</taxon>
        <taxon>Flavobacteriales</taxon>
        <taxon>Flavobacteriaceae</taxon>
        <taxon>Christiangramia</taxon>
    </lineage>
</organism>
<evidence type="ECO:0000313" key="1">
    <source>
        <dbReference type="EMBL" id="MCB7480706.1"/>
    </source>
</evidence>
<dbReference type="EMBL" id="JAJBZG010000002">
    <property type="protein sequence ID" value="MCB7480706.1"/>
    <property type="molecule type" value="Genomic_DNA"/>
</dbReference>
<evidence type="ECO:0000313" key="2">
    <source>
        <dbReference type="Proteomes" id="UP001139414"/>
    </source>
</evidence>
<protein>
    <submittedName>
        <fullName evidence="1">Uncharacterized protein</fullName>
    </submittedName>
</protein>